<feature type="signal peptide" evidence="2">
    <location>
        <begin position="1"/>
        <end position="18"/>
    </location>
</feature>
<keyword evidence="4" id="KW-1185">Reference proteome</keyword>
<dbReference type="AlphaFoldDB" id="A0A8R1DRN5"/>
<evidence type="ECO:0000313" key="3">
    <source>
        <dbReference type="EnsemblMetazoa" id="CJA09712.1"/>
    </source>
</evidence>
<dbReference type="InterPro" id="IPR053132">
    <property type="entry name" value="Mesendoderm_Regulator"/>
</dbReference>
<keyword evidence="1" id="KW-0812">Transmembrane</keyword>
<organism evidence="3 4">
    <name type="scientific">Caenorhabditis japonica</name>
    <dbReference type="NCBI Taxonomy" id="281687"/>
    <lineage>
        <taxon>Eukaryota</taxon>
        <taxon>Metazoa</taxon>
        <taxon>Ecdysozoa</taxon>
        <taxon>Nematoda</taxon>
        <taxon>Chromadorea</taxon>
        <taxon>Rhabditida</taxon>
        <taxon>Rhabditina</taxon>
        <taxon>Rhabditomorpha</taxon>
        <taxon>Rhabditoidea</taxon>
        <taxon>Rhabditidae</taxon>
        <taxon>Peloderinae</taxon>
        <taxon>Caenorhabditis</taxon>
    </lineage>
</organism>
<keyword evidence="1" id="KW-1133">Transmembrane helix</keyword>
<dbReference type="Proteomes" id="UP000005237">
    <property type="component" value="Unassembled WGS sequence"/>
</dbReference>
<feature type="transmembrane region" description="Helical" evidence="1">
    <location>
        <begin position="175"/>
        <end position="197"/>
    </location>
</feature>
<evidence type="ECO:0000256" key="2">
    <source>
        <dbReference type="SAM" id="SignalP"/>
    </source>
</evidence>
<dbReference type="PANTHER" id="PTHR35855">
    <property type="entry name" value="PROTEIN CBG11437-RELATED"/>
    <property type="match status" value="1"/>
</dbReference>
<dbReference type="EnsemblMetazoa" id="CJA09712.1">
    <property type="protein sequence ID" value="CJA09712.1"/>
    <property type="gene ID" value="WBGene00128916"/>
</dbReference>
<keyword evidence="1" id="KW-0472">Membrane</keyword>
<sequence length="248" mass="27054">MLLITATLFAILFSSISTSGVLRLEFTSSKECVLNFTTNSASEFIFLPMDRPRTISFHTSSAEKVRIFKYDVVDVQSRSEFGFYTLTVGSKRKAFTFGNVLIFVKSVFECDAGFTGVDCMKEVAITSTTSTSTISPTTPTTSISTTTTTTSGAPVFLVEETEADAKSLVLTPPTVPIAAISIAVLLLIVILLLLIILGCSCFQKNTSEVVNLDCESPLPEKKDFVFSDESPRYTAAPYTFIEIVKVNY</sequence>
<name>A0A8R1DRN5_CAEJA</name>
<reference evidence="4" key="1">
    <citation type="submission" date="2010-08" db="EMBL/GenBank/DDBJ databases">
        <authorList>
            <consortium name="Caenorhabditis japonica Sequencing Consortium"/>
            <person name="Wilson R.K."/>
        </authorList>
    </citation>
    <scope>NUCLEOTIDE SEQUENCE [LARGE SCALE GENOMIC DNA]</scope>
    <source>
        <strain evidence="4">DF5081</strain>
    </source>
</reference>
<reference evidence="3" key="2">
    <citation type="submission" date="2022-06" db="UniProtKB">
        <authorList>
            <consortium name="EnsemblMetazoa"/>
        </authorList>
    </citation>
    <scope>IDENTIFICATION</scope>
    <source>
        <strain evidence="3">DF5081</strain>
    </source>
</reference>
<accession>A0A8R1DRN5</accession>
<keyword evidence="2" id="KW-0732">Signal</keyword>
<evidence type="ECO:0000256" key="1">
    <source>
        <dbReference type="SAM" id="Phobius"/>
    </source>
</evidence>
<evidence type="ECO:0000313" key="4">
    <source>
        <dbReference type="Proteomes" id="UP000005237"/>
    </source>
</evidence>
<proteinExistence type="predicted"/>
<protein>
    <submittedName>
        <fullName evidence="3">Uncharacterized protein</fullName>
    </submittedName>
</protein>
<feature type="chain" id="PRO_5035913791" evidence="2">
    <location>
        <begin position="19"/>
        <end position="248"/>
    </location>
</feature>